<dbReference type="GO" id="GO:0046872">
    <property type="term" value="F:metal ion binding"/>
    <property type="evidence" value="ECO:0007669"/>
    <property type="project" value="UniProtKB-KW"/>
</dbReference>
<keyword evidence="2 3" id="KW-0378">Hydrolase</keyword>
<dbReference type="PANTHER" id="PTHR23422">
    <property type="entry name" value="DIPEPTIDYL PEPTIDASE III-RELATED"/>
    <property type="match status" value="1"/>
</dbReference>
<organism evidence="3 4">
    <name type="scientific">Bacteroides eggerthii</name>
    <dbReference type="NCBI Taxonomy" id="28111"/>
    <lineage>
        <taxon>Bacteria</taxon>
        <taxon>Pseudomonadati</taxon>
        <taxon>Bacteroidota</taxon>
        <taxon>Bacteroidia</taxon>
        <taxon>Bacteroidales</taxon>
        <taxon>Bacteroidaceae</taxon>
        <taxon>Bacteroides</taxon>
    </lineage>
</organism>
<dbReference type="EMBL" id="UFSX01000001">
    <property type="protein sequence ID" value="SUV29978.1"/>
    <property type="molecule type" value="Genomic_DNA"/>
</dbReference>
<dbReference type="InterPro" id="IPR039461">
    <property type="entry name" value="Peptidase_M49"/>
</dbReference>
<gene>
    <name evidence="3" type="ORF">NCTC11155_01970</name>
</gene>
<dbReference type="STRING" id="483216.BACEGG_01834"/>
<protein>
    <submittedName>
        <fullName evidence="3">Peptidase 3</fullName>
        <ecNumber evidence="3">3.4.14.4</ecNumber>
    </submittedName>
</protein>
<accession>A0A380YPW8</accession>
<dbReference type="AlphaFoldDB" id="A0A380YPW8"/>
<keyword evidence="1" id="KW-0479">Metal-binding</keyword>
<dbReference type="GO" id="GO:0008239">
    <property type="term" value="F:dipeptidyl-peptidase activity"/>
    <property type="evidence" value="ECO:0007669"/>
    <property type="project" value="UniProtKB-EC"/>
</dbReference>
<sequence>MKGNILGRLLRNTSFCHFNTNYILPTHMKKQLMSVAVAASLLTACGGAQKTTAEAEKFDYTVEQFADLQILRYRVPEFENLSLKQKELVYYLTEAALQGRDILFDQNGKYNLRIRRMLEAVYTGYAGDKTTADFKAMEVYLKRVWFSNGIHHHYGCEKFVPGFTPEFFRKALLSVDASKLPLAEGQTVEQLYEEVAPVIFDPKVMPKRVNQAAGEDLVLTSACNYYDGVTQQEAEDFYGAMKDPKDETPVSYGLNSRLVKEDGKIREKVWKVGGLYGQALEKIVYWLKKAEGVAENPEQKAVIAKLVEFYETGDLKTFDDYAVLWVKDLDSRIDFVNGFTESYGDPLGMKASWESLVNFKDLEATRRTEIISSNAQWFEDHSPVEKQFKKEEVKGVSAKVITAAILAGDLYPSTAIGINLPNANWIRSHHGSKSVTIGNITDAYNKAAHGNGFNEEFVYSDAELKLIDQYADITDNLHTDLHECLGHGSGKLLPGVDPDALKAYGSTIEEARADLFGLYYVADPKLVELGLTPSEDAYKAQFYTYLMNGLMTQLVRIEPGNNVEEAHMRNRQLIARWVYEKGAADKVVELVKKDGKTYVVINDYAKVRELFGELLAEIQRIKSTGDYDAARKLVEAYAVKVDPELHAEVLERYKKLNLAPYKGFVNPKYEAVTDADGNITDITVTYDEGYAEQMLRYSKDYSVLPSVNN</sequence>
<evidence type="ECO:0000256" key="2">
    <source>
        <dbReference type="ARBA" id="ARBA00022801"/>
    </source>
</evidence>
<evidence type="ECO:0000256" key="1">
    <source>
        <dbReference type="ARBA" id="ARBA00022723"/>
    </source>
</evidence>
<dbReference type="EC" id="3.4.14.4" evidence="3"/>
<reference evidence="3 4" key="1">
    <citation type="submission" date="2018-06" db="EMBL/GenBank/DDBJ databases">
        <authorList>
            <consortium name="Pathogen Informatics"/>
            <person name="Doyle S."/>
        </authorList>
    </citation>
    <scope>NUCLEOTIDE SEQUENCE [LARGE SCALE GENOMIC DNA]</scope>
    <source>
        <strain evidence="3 4">NCTC11155</strain>
    </source>
</reference>
<evidence type="ECO:0000313" key="3">
    <source>
        <dbReference type="EMBL" id="SUV29978.1"/>
    </source>
</evidence>
<name>A0A380YPW8_9BACE</name>
<dbReference type="PANTHER" id="PTHR23422:SF11">
    <property type="entry name" value="DIPEPTIDYL PEPTIDASE 3"/>
    <property type="match status" value="1"/>
</dbReference>
<proteinExistence type="predicted"/>
<dbReference type="Proteomes" id="UP000254424">
    <property type="component" value="Unassembled WGS sequence"/>
</dbReference>
<dbReference type="Pfam" id="PF03571">
    <property type="entry name" value="Peptidase_M49"/>
    <property type="match status" value="2"/>
</dbReference>
<dbReference type="Gene3D" id="3.30.540.30">
    <property type="match status" value="2"/>
</dbReference>
<evidence type="ECO:0000313" key="4">
    <source>
        <dbReference type="Proteomes" id="UP000254424"/>
    </source>
</evidence>